<accession>A0A7S3TSX2</accession>
<keyword evidence="1" id="KW-1133">Transmembrane helix</keyword>
<dbReference type="AlphaFoldDB" id="A0A7S3TSX2"/>
<proteinExistence type="predicted"/>
<keyword evidence="1" id="KW-0812">Transmembrane</keyword>
<organism evidence="2">
    <name type="scientific">Strombidinopsis acuminata</name>
    <dbReference type="NCBI Taxonomy" id="141414"/>
    <lineage>
        <taxon>Eukaryota</taxon>
        <taxon>Sar</taxon>
        <taxon>Alveolata</taxon>
        <taxon>Ciliophora</taxon>
        <taxon>Intramacronucleata</taxon>
        <taxon>Spirotrichea</taxon>
        <taxon>Choreotrichia</taxon>
        <taxon>Choreotrichida</taxon>
        <taxon>Strombidinopsidae</taxon>
        <taxon>Strombidinopsis</taxon>
    </lineage>
</organism>
<dbReference type="EMBL" id="HBIQ01093113">
    <property type="protein sequence ID" value="CAE0592438.1"/>
    <property type="molecule type" value="Transcribed_RNA"/>
</dbReference>
<gene>
    <name evidence="2" type="ORF">SACU0126_LOCUS29624</name>
</gene>
<feature type="transmembrane region" description="Helical" evidence="1">
    <location>
        <begin position="25"/>
        <end position="46"/>
    </location>
</feature>
<name>A0A7S3TSX2_9SPIT</name>
<evidence type="ECO:0000256" key="1">
    <source>
        <dbReference type="SAM" id="Phobius"/>
    </source>
</evidence>
<keyword evidence="1" id="KW-0472">Membrane</keyword>
<protein>
    <submittedName>
        <fullName evidence="2">Uncharacterized protein</fullName>
    </submittedName>
</protein>
<feature type="transmembrane region" description="Helical" evidence="1">
    <location>
        <begin position="53"/>
        <end position="73"/>
    </location>
</feature>
<reference evidence="2" key="1">
    <citation type="submission" date="2021-01" db="EMBL/GenBank/DDBJ databases">
        <authorList>
            <person name="Corre E."/>
            <person name="Pelletier E."/>
            <person name="Niang G."/>
            <person name="Scheremetjew M."/>
            <person name="Finn R."/>
            <person name="Kale V."/>
            <person name="Holt S."/>
            <person name="Cochrane G."/>
            <person name="Meng A."/>
            <person name="Brown T."/>
            <person name="Cohen L."/>
        </authorList>
    </citation>
    <scope>NUCLEOTIDE SEQUENCE</scope>
    <source>
        <strain evidence="2">SPMC142</strain>
    </source>
</reference>
<evidence type="ECO:0000313" key="2">
    <source>
        <dbReference type="EMBL" id="CAE0592438.1"/>
    </source>
</evidence>
<sequence length="86" mass="9480">MIDCFNSWPYTKEAASIKLDKTMGLVILIIAIIWPGFSTMLAGCIGKQHTKEAIINGLLQWLTAGCCVGWLWAIHVGHCIYKNSGN</sequence>